<evidence type="ECO:0000256" key="1">
    <source>
        <dbReference type="SAM" id="SignalP"/>
    </source>
</evidence>
<dbReference type="InterPro" id="IPR027417">
    <property type="entry name" value="P-loop_NTPase"/>
</dbReference>
<comment type="caution">
    <text evidence="2">The sequence shown here is derived from an EMBL/GenBank/DDBJ whole genome shotgun (WGS) entry which is preliminary data.</text>
</comment>
<organism evidence="2 3">
    <name type="scientific">Porphyridium purpureum</name>
    <name type="common">Red alga</name>
    <name type="synonym">Porphyridium cruentum</name>
    <dbReference type="NCBI Taxonomy" id="35688"/>
    <lineage>
        <taxon>Eukaryota</taxon>
        <taxon>Rhodophyta</taxon>
        <taxon>Bangiophyceae</taxon>
        <taxon>Porphyridiales</taxon>
        <taxon>Porphyridiaceae</taxon>
        <taxon>Porphyridium</taxon>
    </lineage>
</organism>
<dbReference type="AlphaFoldDB" id="A0A5J4Z4J7"/>
<dbReference type="SUPFAM" id="SSF52540">
    <property type="entry name" value="P-loop containing nucleoside triphosphate hydrolases"/>
    <property type="match status" value="1"/>
</dbReference>
<accession>A0A5J4Z4J7</accession>
<dbReference type="Proteomes" id="UP000324585">
    <property type="component" value="Unassembled WGS sequence"/>
</dbReference>
<keyword evidence="1" id="KW-0732">Signal</keyword>
<dbReference type="Gene3D" id="3.40.50.300">
    <property type="entry name" value="P-loop containing nucleotide triphosphate hydrolases"/>
    <property type="match status" value="1"/>
</dbReference>
<keyword evidence="3" id="KW-1185">Reference proteome</keyword>
<evidence type="ECO:0000313" key="2">
    <source>
        <dbReference type="EMBL" id="KAA8498919.1"/>
    </source>
</evidence>
<gene>
    <name evidence="2" type="ORF">FVE85_6504</name>
</gene>
<dbReference type="OrthoDB" id="5985073at2759"/>
<proteinExistence type="predicted"/>
<evidence type="ECO:0000313" key="3">
    <source>
        <dbReference type="Proteomes" id="UP000324585"/>
    </source>
</evidence>
<reference evidence="3" key="1">
    <citation type="journal article" date="2019" name="Nat. Commun.">
        <title>Expansion of phycobilisome linker gene families in mesophilic red algae.</title>
        <authorList>
            <person name="Lee J."/>
            <person name="Kim D."/>
            <person name="Bhattacharya D."/>
            <person name="Yoon H.S."/>
        </authorList>
    </citation>
    <scope>NUCLEOTIDE SEQUENCE [LARGE SCALE GENOMIC DNA]</scope>
    <source>
        <strain evidence="3">CCMP 1328</strain>
    </source>
</reference>
<feature type="signal peptide" evidence="1">
    <location>
        <begin position="1"/>
        <end position="23"/>
    </location>
</feature>
<evidence type="ECO:0008006" key="4">
    <source>
        <dbReference type="Google" id="ProtNLM"/>
    </source>
</evidence>
<dbReference type="EMBL" id="VRMN01000001">
    <property type="protein sequence ID" value="KAA8498919.1"/>
    <property type="molecule type" value="Genomic_DNA"/>
</dbReference>
<feature type="chain" id="PRO_5023884634" description="Sulfotransferase domain-containing protein" evidence="1">
    <location>
        <begin position="24"/>
        <end position="382"/>
    </location>
</feature>
<name>A0A5J4Z4J7_PORPP</name>
<sequence length="382" mass="42367">MRPPPWVLALAVASVSLVLLVLALYAPARVRPPSAGDVLSSLLATASSVDARLAASPLIKITGGQSEHNIESTSSARRIILASVPRSGNHYVRTIFEHTTGLGTESVYSEGGHPSRTWSERTRAYYVPMLSAAHVRRAQANESVIVKTHWPFHNPTMEPTKDGRAGGDVVHVIIKQVREPFGNWLAWLRMCVVRARKQRSRNSSRAGANDLFQSIQPDELDALKPSDKTFAGFVTKWSLFHLYWRNVSASLGVPLLEFRFEDLEAPHYAEQVFMRVLAVLPFSPASKLEQTVEDAVDRVPFLSSGVDRVFEVHPALCTLFAQVVDGVNSSWGIRLNQYSPFSEFYDAQVFRTYRRTYYRSCKVGLGLKGSLPDLSRGSAAAK</sequence>
<protein>
    <recommendedName>
        <fullName evidence="4">Sulfotransferase domain-containing protein</fullName>
    </recommendedName>
</protein>